<proteinExistence type="predicted"/>
<reference evidence="1" key="1">
    <citation type="submission" date="2014-09" db="EMBL/GenBank/DDBJ databases">
        <authorList>
            <person name="Magalhaes I.L.F."/>
            <person name="Oliveira U."/>
            <person name="Santos F.R."/>
            <person name="Vidigal T.H.D.A."/>
            <person name="Brescovit A.D."/>
            <person name="Santos A.J."/>
        </authorList>
    </citation>
    <scope>NUCLEOTIDE SEQUENCE</scope>
    <source>
        <tissue evidence="1">Shoot tissue taken approximately 20 cm above the soil surface</tissue>
    </source>
</reference>
<protein>
    <submittedName>
        <fullName evidence="1">Uncharacterized protein</fullName>
    </submittedName>
</protein>
<organism evidence="1">
    <name type="scientific">Arundo donax</name>
    <name type="common">Giant reed</name>
    <name type="synonym">Donax arundinaceus</name>
    <dbReference type="NCBI Taxonomy" id="35708"/>
    <lineage>
        <taxon>Eukaryota</taxon>
        <taxon>Viridiplantae</taxon>
        <taxon>Streptophyta</taxon>
        <taxon>Embryophyta</taxon>
        <taxon>Tracheophyta</taxon>
        <taxon>Spermatophyta</taxon>
        <taxon>Magnoliopsida</taxon>
        <taxon>Liliopsida</taxon>
        <taxon>Poales</taxon>
        <taxon>Poaceae</taxon>
        <taxon>PACMAD clade</taxon>
        <taxon>Arundinoideae</taxon>
        <taxon>Arundineae</taxon>
        <taxon>Arundo</taxon>
    </lineage>
</organism>
<accession>A0A0A9E567</accession>
<evidence type="ECO:0000313" key="1">
    <source>
        <dbReference type="EMBL" id="JAD94148.1"/>
    </source>
</evidence>
<dbReference type="EMBL" id="GBRH01203747">
    <property type="protein sequence ID" value="JAD94148.1"/>
    <property type="molecule type" value="Transcribed_RNA"/>
</dbReference>
<name>A0A0A9E567_ARUDO</name>
<dbReference type="AlphaFoldDB" id="A0A0A9E567"/>
<reference evidence="1" key="2">
    <citation type="journal article" date="2015" name="Data Brief">
        <title>Shoot transcriptome of the giant reed, Arundo donax.</title>
        <authorList>
            <person name="Barrero R.A."/>
            <person name="Guerrero F.D."/>
            <person name="Moolhuijzen P."/>
            <person name="Goolsby J.A."/>
            <person name="Tidwell J."/>
            <person name="Bellgard S.E."/>
            <person name="Bellgard M.I."/>
        </authorList>
    </citation>
    <scope>NUCLEOTIDE SEQUENCE</scope>
    <source>
        <tissue evidence="1">Shoot tissue taken approximately 20 cm above the soil surface</tissue>
    </source>
</reference>
<sequence>MQNQPASVPPSLCHSHKGRPAAYLDQAYIHFQPSD</sequence>